<evidence type="ECO:0000259" key="4">
    <source>
        <dbReference type="PROSITE" id="PS50949"/>
    </source>
</evidence>
<dbReference type="SUPFAM" id="SSF46785">
    <property type="entry name" value="Winged helix' DNA-binding domain"/>
    <property type="match status" value="1"/>
</dbReference>
<dbReference type="InterPro" id="IPR000524">
    <property type="entry name" value="Tscrpt_reg_HTH_GntR"/>
</dbReference>
<dbReference type="SMART" id="SM00345">
    <property type="entry name" value="HTH_GNTR"/>
    <property type="match status" value="1"/>
</dbReference>
<dbReference type="KEGG" id="mcui:G8O30_08530"/>
<dbReference type="GO" id="GO:0003700">
    <property type="term" value="F:DNA-binding transcription factor activity"/>
    <property type="evidence" value="ECO:0007669"/>
    <property type="project" value="InterPro"/>
</dbReference>
<dbReference type="EMBL" id="CP049742">
    <property type="protein sequence ID" value="QPC47005.1"/>
    <property type="molecule type" value="Genomic_DNA"/>
</dbReference>
<evidence type="ECO:0000313" key="5">
    <source>
        <dbReference type="EMBL" id="QPC47005.1"/>
    </source>
</evidence>
<dbReference type="InterPro" id="IPR036390">
    <property type="entry name" value="WH_DNA-bd_sf"/>
</dbReference>
<accession>A0A7S8CBM0</accession>
<dbReference type="CDD" id="cd07377">
    <property type="entry name" value="WHTH_GntR"/>
    <property type="match status" value="1"/>
</dbReference>
<organism evidence="5 6">
    <name type="scientific">Mangrovibacillus cuniculi</name>
    <dbReference type="NCBI Taxonomy" id="2593652"/>
    <lineage>
        <taxon>Bacteria</taxon>
        <taxon>Bacillati</taxon>
        <taxon>Bacillota</taxon>
        <taxon>Bacilli</taxon>
        <taxon>Bacillales</taxon>
        <taxon>Bacillaceae</taxon>
        <taxon>Mangrovibacillus</taxon>
    </lineage>
</organism>
<evidence type="ECO:0000256" key="3">
    <source>
        <dbReference type="ARBA" id="ARBA00023163"/>
    </source>
</evidence>
<protein>
    <submittedName>
        <fullName evidence="5">GntR family transcriptional regulator</fullName>
    </submittedName>
</protein>
<dbReference type="Gene3D" id="1.10.10.10">
    <property type="entry name" value="Winged helix-like DNA-binding domain superfamily/Winged helix DNA-binding domain"/>
    <property type="match status" value="1"/>
</dbReference>
<evidence type="ECO:0000256" key="1">
    <source>
        <dbReference type="ARBA" id="ARBA00023015"/>
    </source>
</evidence>
<dbReference type="RefSeq" id="WP_239671674.1">
    <property type="nucleotide sequence ID" value="NZ_CP049742.1"/>
</dbReference>
<dbReference type="PROSITE" id="PS50949">
    <property type="entry name" value="HTH_GNTR"/>
    <property type="match status" value="1"/>
</dbReference>
<keyword evidence="1" id="KW-0805">Transcription regulation</keyword>
<keyword evidence="3" id="KW-0804">Transcription</keyword>
<proteinExistence type="predicted"/>
<evidence type="ECO:0000313" key="6">
    <source>
        <dbReference type="Proteomes" id="UP000593626"/>
    </source>
</evidence>
<sequence length="122" mass="13887">MTEQFTSEKPIYLQIVDKIVTEIVRGERKLGDKLPSVRELAVSMGVNPNTIQRTYAELERMSVVESKRGQGTFVVEDASNIEELRGSIVRQEITNFIERMNQLGISPQDLIQQVNQHVKGEE</sequence>
<feature type="domain" description="HTH gntR-type" evidence="4">
    <location>
        <begin position="9"/>
        <end position="77"/>
    </location>
</feature>
<dbReference type="Pfam" id="PF00392">
    <property type="entry name" value="GntR"/>
    <property type="match status" value="1"/>
</dbReference>
<dbReference type="PANTHER" id="PTHR38445:SF6">
    <property type="entry name" value="GNTR-FAMILY TRANSCRIPTIONAL REGULATOR"/>
    <property type="match status" value="1"/>
</dbReference>
<evidence type="ECO:0000256" key="2">
    <source>
        <dbReference type="ARBA" id="ARBA00023125"/>
    </source>
</evidence>
<keyword evidence="2" id="KW-0238">DNA-binding</keyword>
<gene>
    <name evidence="5" type="ORF">G8O30_08530</name>
</gene>
<dbReference type="InterPro" id="IPR036388">
    <property type="entry name" value="WH-like_DNA-bd_sf"/>
</dbReference>
<dbReference type="PANTHER" id="PTHR38445">
    <property type="entry name" value="HTH-TYPE TRANSCRIPTIONAL REPRESSOR YTRA"/>
    <property type="match status" value="1"/>
</dbReference>
<reference evidence="5 6" key="1">
    <citation type="submission" date="2019-07" db="EMBL/GenBank/DDBJ databases">
        <title>Genome sequence of 2 isolates from Red Sea Mangroves.</title>
        <authorList>
            <person name="Sefrji F."/>
            <person name="Michoud G."/>
            <person name="Merlino G."/>
            <person name="Daffonchio D."/>
        </authorList>
    </citation>
    <scope>NUCLEOTIDE SEQUENCE [LARGE SCALE GENOMIC DNA]</scope>
    <source>
        <strain evidence="5 6">R1DC41</strain>
    </source>
</reference>
<dbReference type="GO" id="GO:0003677">
    <property type="term" value="F:DNA binding"/>
    <property type="evidence" value="ECO:0007669"/>
    <property type="project" value="UniProtKB-KW"/>
</dbReference>
<keyword evidence="6" id="KW-1185">Reference proteome</keyword>
<dbReference type="AlphaFoldDB" id="A0A7S8CBM0"/>
<name>A0A7S8CBM0_9BACI</name>
<dbReference type="Proteomes" id="UP000593626">
    <property type="component" value="Chromosome"/>
</dbReference>